<dbReference type="PROSITE" id="PS50878">
    <property type="entry name" value="RT_POL"/>
    <property type="match status" value="1"/>
</dbReference>
<feature type="compositionally biased region" description="Polar residues" evidence="1">
    <location>
        <begin position="1"/>
        <end position="10"/>
    </location>
</feature>
<evidence type="ECO:0000313" key="3">
    <source>
        <dbReference type="EMBL" id="GFR69585.1"/>
    </source>
</evidence>
<gene>
    <name evidence="3" type="ORF">ElyMa_005635600</name>
</gene>
<sequence length="123" mass="13279">MFSRSSAQRSGGTGSIPGRVKPKTLKLVLVADPPGVWHYGFSAKPAGRPGVRTINVGTPQGDSLSPVLFTIYLEHALKEVRPVLPKPSTPLEKVLPIEIAYADDVDFVAFQDIDIEEVGKVLE</sequence>
<organism evidence="3 4">
    <name type="scientific">Elysia marginata</name>
    <dbReference type="NCBI Taxonomy" id="1093978"/>
    <lineage>
        <taxon>Eukaryota</taxon>
        <taxon>Metazoa</taxon>
        <taxon>Spiralia</taxon>
        <taxon>Lophotrochozoa</taxon>
        <taxon>Mollusca</taxon>
        <taxon>Gastropoda</taxon>
        <taxon>Heterobranchia</taxon>
        <taxon>Euthyneura</taxon>
        <taxon>Panpulmonata</taxon>
        <taxon>Sacoglossa</taxon>
        <taxon>Placobranchoidea</taxon>
        <taxon>Plakobranchidae</taxon>
        <taxon>Elysia</taxon>
    </lineage>
</organism>
<keyword evidence="4" id="KW-1185">Reference proteome</keyword>
<protein>
    <recommendedName>
        <fullName evidence="2">Reverse transcriptase domain-containing protein</fullName>
    </recommendedName>
</protein>
<dbReference type="EMBL" id="BMAT01011268">
    <property type="protein sequence ID" value="GFR69585.1"/>
    <property type="molecule type" value="Genomic_DNA"/>
</dbReference>
<evidence type="ECO:0000256" key="1">
    <source>
        <dbReference type="SAM" id="MobiDB-lite"/>
    </source>
</evidence>
<evidence type="ECO:0000259" key="2">
    <source>
        <dbReference type="PROSITE" id="PS50878"/>
    </source>
</evidence>
<name>A0AAV4F9E2_9GAST</name>
<dbReference type="InterPro" id="IPR000477">
    <property type="entry name" value="RT_dom"/>
</dbReference>
<accession>A0AAV4F9E2</accession>
<evidence type="ECO:0000313" key="4">
    <source>
        <dbReference type="Proteomes" id="UP000762676"/>
    </source>
</evidence>
<feature type="region of interest" description="Disordered" evidence="1">
    <location>
        <begin position="1"/>
        <end position="20"/>
    </location>
</feature>
<dbReference type="Proteomes" id="UP000762676">
    <property type="component" value="Unassembled WGS sequence"/>
</dbReference>
<comment type="caution">
    <text evidence="3">The sequence shown here is derived from an EMBL/GenBank/DDBJ whole genome shotgun (WGS) entry which is preliminary data.</text>
</comment>
<proteinExistence type="predicted"/>
<reference evidence="3 4" key="1">
    <citation type="journal article" date="2021" name="Elife">
        <title>Chloroplast acquisition without the gene transfer in kleptoplastic sea slugs, Plakobranchus ocellatus.</title>
        <authorList>
            <person name="Maeda T."/>
            <person name="Takahashi S."/>
            <person name="Yoshida T."/>
            <person name="Shimamura S."/>
            <person name="Takaki Y."/>
            <person name="Nagai Y."/>
            <person name="Toyoda A."/>
            <person name="Suzuki Y."/>
            <person name="Arimoto A."/>
            <person name="Ishii H."/>
            <person name="Satoh N."/>
            <person name="Nishiyama T."/>
            <person name="Hasebe M."/>
            <person name="Maruyama T."/>
            <person name="Minagawa J."/>
            <person name="Obokata J."/>
            <person name="Shigenobu S."/>
        </authorList>
    </citation>
    <scope>NUCLEOTIDE SEQUENCE [LARGE SCALE GENOMIC DNA]</scope>
</reference>
<dbReference type="AlphaFoldDB" id="A0AAV4F9E2"/>
<feature type="domain" description="Reverse transcriptase" evidence="2">
    <location>
        <begin position="1"/>
        <end position="123"/>
    </location>
</feature>